<name>L1MA12_9CORY</name>
<dbReference type="PANTHER" id="PTHR35145">
    <property type="entry name" value="CYTOPLASMIC PROTEIN-RELATED"/>
    <property type="match status" value="1"/>
</dbReference>
<dbReference type="Gene3D" id="3.90.1150.30">
    <property type="match status" value="1"/>
</dbReference>
<dbReference type="RefSeq" id="WP_006062256.1">
    <property type="nucleotide sequence ID" value="NZ_KB290824.1"/>
</dbReference>
<dbReference type="Proteomes" id="UP000010445">
    <property type="component" value="Unassembled WGS sequence"/>
</dbReference>
<evidence type="ECO:0000313" key="1">
    <source>
        <dbReference type="EMBL" id="EKX88088.1"/>
    </source>
</evidence>
<evidence type="ECO:0008006" key="3">
    <source>
        <dbReference type="Google" id="ProtNLM"/>
    </source>
</evidence>
<dbReference type="InterPro" id="IPR007351">
    <property type="entry name" value="YjbR"/>
</dbReference>
<dbReference type="EMBL" id="AMEM01000040">
    <property type="protein sequence ID" value="EKX88088.1"/>
    <property type="molecule type" value="Genomic_DNA"/>
</dbReference>
<dbReference type="Pfam" id="PF04237">
    <property type="entry name" value="YjbR"/>
    <property type="match status" value="1"/>
</dbReference>
<dbReference type="STRING" id="1035195.HMPREF9997_02451"/>
<dbReference type="InterPro" id="IPR058532">
    <property type="entry name" value="YjbR/MT2646/Rv2570-like"/>
</dbReference>
<comment type="caution">
    <text evidence="1">The sequence shown here is derived from an EMBL/GenBank/DDBJ whole genome shotgun (WGS) entry which is preliminary data.</text>
</comment>
<dbReference type="PATRIC" id="fig|1035195.3.peg.2191"/>
<dbReference type="AlphaFoldDB" id="L1MA12"/>
<dbReference type="SUPFAM" id="SSF142906">
    <property type="entry name" value="YjbR-like"/>
    <property type="match status" value="1"/>
</dbReference>
<accession>L1MA12</accession>
<dbReference type="eggNOG" id="COG2315">
    <property type="taxonomic scope" value="Bacteria"/>
</dbReference>
<evidence type="ECO:0000313" key="2">
    <source>
        <dbReference type="Proteomes" id="UP000010445"/>
    </source>
</evidence>
<organism evidence="1 2">
    <name type="scientific">Corynebacterium durum F0235</name>
    <dbReference type="NCBI Taxonomy" id="1035195"/>
    <lineage>
        <taxon>Bacteria</taxon>
        <taxon>Bacillati</taxon>
        <taxon>Actinomycetota</taxon>
        <taxon>Actinomycetes</taxon>
        <taxon>Mycobacteriales</taxon>
        <taxon>Corynebacteriaceae</taxon>
        <taxon>Corynebacterium</taxon>
    </lineage>
</organism>
<dbReference type="InterPro" id="IPR038056">
    <property type="entry name" value="YjbR-like_sf"/>
</dbReference>
<gene>
    <name evidence="1" type="ORF">HMPREF9997_02451</name>
</gene>
<keyword evidence="2" id="KW-1185">Reference proteome</keyword>
<reference evidence="1 2" key="1">
    <citation type="submission" date="2012-05" db="EMBL/GenBank/DDBJ databases">
        <authorList>
            <person name="Weinstock G."/>
            <person name="Sodergren E."/>
            <person name="Lobos E.A."/>
            <person name="Fulton L."/>
            <person name="Fulton R."/>
            <person name="Courtney L."/>
            <person name="Fronick C."/>
            <person name="O'Laughlin M."/>
            <person name="Godfrey J."/>
            <person name="Wilson R.M."/>
            <person name="Miner T."/>
            <person name="Farmer C."/>
            <person name="Delehaunty K."/>
            <person name="Cordes M."/>
            <person name="Minx P."/>
            <person name="Tomlinson C."/>
            <person name="Chen J."/>
            <person name="Wollam A."/>
            <person name="Pepin K.H."/>
            <person name="Bhonagiri V."/>
            <person name="Zhang X."/>
            <person name="Suruliraj S."/>
            <person name="Warren W."/>
            <person name="Mitreva M."/>
            <person name="Mardis E.R."/>
            <person name="Wilson R.K."/>
        </authorList>
    </citation>
    <scope>NUCLEOTIDE SEQUENCE [LARGE SCALE GENOMIC DNA]</scope>
    <source>
        <strain evidence="1 2">F0235</strain>
    </source>
</reference>
<dbReference type="OrthoDB" id="3194910at2"/>
<dbReference type="HOGENOM" id="CLU_105851_1_0_11"/>
<sequence>MSSDTPSNEETKTLLTDDALLTAAIDTALALPATELYPFTRDWEAVRVRGKWFLVTTVREQRMINVKAEPLDVLALRQEYASITPGYHMNKKHWISIQPGAGITESLVRELVTDSYLLVVASLVRAERPVDPETFGRQV</sequence>
<dbReference type="PANTHER" id="PTHR35145:SF1">
    <property type="entry name" value="CYTOPLASMIC PROTEIN"/>
    <property type="match status" value="1"/>
</dbReference>
<protein>
    <recommendedName>
        <fullName evidence="3">MmcQ/YjbR family DNA-binding protein</fullName>
    </recommendedName>
</protein>
<proteinExistence type="predicted"/>